<dbReference type="PROSITE" id="PS51880">
    <property type="entry name" value="TGS"/>
    <property type="match status" value="1"/>
</dbReference>
<dbReference type="CDD" id="cd01667">
    <property type="entry name" value="TGS_ThrRS"/>
    <property type="match status" value="1"/>
</dbReference>
<dbReference type="HAMAP" id="MF_00184">
    <property type="entry name" value="Thr_tRNA_synth"/>
    <property type="match status" value="1"/>
</dbReference>
<keyword evidence="8" id="KW-0648">Protein biosynthesis</keyword>
<dbReference type="GO" id="GO:0006435">
    <property type="term" value="P:threonyl-tRNA aminoacylation"/>
    <property type="evidence" value="ECO:0007669"/>
    <property type="project" value="InterPro"/>
</dbReference>
<evidence type="ECO:0000256" key="5">
    <source>
        <dbReference type="ARBA" id="ARBA00022598"/>
    </source>
</evidence>
<dbReference type="PRINTS" id="PR01047">
    <property type="entry name" value="TRNASYNTHTHR"/>
</dbReference>
<dbReference type="STRING" id="670386.D3BMT5"/>
<dbReference type="Gene3D" id="3.30.980.10">
    <property type="entry name" value="Threonyl-trna Synthetase, Chain A, domain 2"/>
    <property type="match status" value="1"/>
</dbReference>
<keyword evidence="9 16" id="KW-0030">Aminoacyl-tRNA synthetase</keyword>
<dbReference type="SUPFAM" id="SSF52954">
    <property type="entry name" value="Class II aaRS ABD-related"/>
    <property type="match status" value="1"/>
</dbReference>
<dbReference type="InterPro" id="IPR002314">
    <property type="entry name" value="aa-tRNA-synt_IIb"/>
</dbReference>
<evidence type="ECO:0000256" key="2">
    <source>
        <dbReference type="ARBA" id="ARBA00008226"/>
    </source>
</evidence>
<dbReference type="Gene3D" id="3.30.930.10">
    <property type="entry name" value="Bira Bifunctional Protein, Domain 2"/>
    <property type="match status" value="1"/>
</dbReference>
<dbReference type="Gene3D" id="3.40.50.800">
    <property type="entry name" value="Anticodon-binding domain"/>
    <property type="match status" value="1"/>
</dbReference>
<dbReference type="Pfam" id="PF00587">
    <property type="entry name" value="tRNA-synt_2b"/>
    <property type="match status" value="1"/>
</dbReference>
<keyword evidence="7" id="KW-0067">ATP-binding</keyword>
<dbReference type="GO" id="GO:0005739">
    <property type="term" value="C:mitochondrion"/>
    <property type="evidence" value="ECO:0007669"/>
    <property type="project" value="TreeGrafter"/>
</dbReference>
<keyword evidence="4" id="KW-0963">Cytoplasm</keyword>
<evidence type="ECO:0000313" key="17">
    <source>
        <dbReference type="Proteomes" id="UP000001396"/>
    </source>
</evidence>
<sequence length="716" mass="81582">MLFYQNSLHQLQTAAETTAAPVAAAAAAPKQQQQKQQQPKKEKPGKVQLNLVNPEYITERIKIWDELKAKHDAEIANLPDVPIKITLPDGKVVDGFAGKTTPYLVAKGISRGLADAIVSSLVDEQIWDIARPLEKDCNLVLCKFDSEAGKKTFWHSSAHILGQAMERIYGGQLCIGPATNEGFYYDMAMSDNKIVSSEDYATIVEVANKIVQEKQAFERLAVPRDLALQLFKYNKYKTEIISKIPAEDTVSLYRCGTLVDLCRGPHLPNTSYVKAFSVVKNSSAYWLGKAENDPLQRVYGIAFPDKKQLEEYQNFMKEAALRDHRNVGKNQELFFFHPYSPGCAFFLPHGTRIYNRLVEFIRHEYHRRGFTEVITPTMFSQQLWEESGHWAKYGENMFNLKCDDQNYSLKPMNCPSHCLMFGNRSRSYRELPIRFADFGVLHRNELAGALTGLTRVRKFQQDDAHIFCTPDMVEQEISSCLEFMQHVYGIFGFEFQLELSTRPDNHLGTAAQWDVAENSLRDALNKFGKPWKLNPGDGAFYGPKIDIQIFDVLKRAHQCATIQLDFQLPIRFELEYMGSGPEERHRPVIIHRAILGSVERMMAILIEHTAGKWPFWVSPRQVLVATVSEKFADYAKSVTKTLTDAGFYADVDLSDKTLPKKVREAQLSQYNYILVVGEEELNNNTVNVRTRDNVVRGSITVDALIEEFKLNNKEFK</sequence>
<dbReference type="AlphaFoldDB" id="D3BMT5"/>
<evidence type="ECO:0000256" key="13">
    <source>
        <dbReference type="SAM" id="MobiDB-lite"/>
    </source>
</evidence>
<dbReference type="NCBIfam" id="TIGR00418">
    <property type="entry name" value="thrS"/>
    <property type="match status" value="1"/>
</dbReference>
<dbReference type="EC" id="6.1.1.3" evidence="3"/>
<dbReference type="Proteomes" id="UP000001396">
    <property type="component" value="Unassembled WGS sequence"/>
</dbReference>
<evidence type="ECO:0000259" key="14">
    <source>
        <dbReference type="PROSITE" id="PS50862"/>
    </source>
</evidence>
<evidence type="ECO:0000256" key="6">
    <source>
        <dbReference type="ARBA" id="ARBA00022741"/>
    </source>
</evidence>
<feature type="region of interest" description="Disordered" evidence="13">
    <location>
        <begin position="24"/>
        <end position="48"/>
    </location>
</feature>
<evidence type="ECO:0000256" key="1">
    <source>
        <dbReference type="ARBA" id="ARBA00004496"/>
    </source>
</evidence>
<dbReference type="RefSeq" id="XP_020429426.1">
    <property type="nucleotide sequence ID" value="XM_020583239.1"/>
</dbReference>
<dbReference type="CDD" id="cd00771">
    <property type="entry name" value="ThrRS_core"/>
    <property type="match status" value="1"/>
</dbReference>
<dbReference type="InterPro" id="IPR002320">
    <property type="entry name" value="Thr-tRNA-ligase_IIa"/>
</dbReference>
<dbReference type="SUPFAM" id="SSF55186">
    <property type="entry name" value="ThrRS/AlaRS common domain"/>
    <property type="match status" value="1"/>
</dbReference>
<dbReference type="InterPro" id="IPR047246">
    <property type="entry name" value="ThrRS_anticodon"/>
</dbReference>
<evidence type="ECO:0000256" key="12">
    <source>
        <dbReference type="ARBA" id="ARBA00072369"/>
    </source>
</evidence>
<dbReference type="FunFam" id="3.30.980.10:FF:000005">
    <property type="entry name" value="Threonyl-tRNA synthetase, mitochondrial"/>
    <property type="match status" value="1"/>
</dbReference>
<dbReference type="InterPro" id="IPR004095">
    <property type="entry name" value="TGS"/>
</dbReference>
<dbReference type="InterPro" id="IPR018163">
    <property type="entry name" value="Thr/Ala-tRNA-synth_IIc_edit"/>
</dbReference>
<dbReference type="Pfam" id="PF02824">
    <property type="entry name" value="TGS"/>
    <property type="match status" value="1"/>
</dbReference>
<accession>D3BMT5</accession>
<dbReference type="GO" id="GO:0005524">
    <property type="term" value="F:ATP binding"/>
    <property type="evidence" value="ECO:0007669"/>
    <property type="project" value="UniProtKB-KW"/>
</dbReference>
<protein>
    <recommendedName>
        <fullName evidence="12">Probable threonine--tRNA ligase, cytoplasmic</fullName>
        <ecNumber evidence="3">6.1.1.3</ecNumber>
    </recommendedName>
    <alternativeName>
        <fullName evidence="10">Threonyl-tRNA synthetase</fullName>
    </alternativeName>
</protein>
<comment type="catalytic activity">
    <reaction evidence="11">
        <text>tRNA(Thr) + L-threonine + ATP = L-threonyl-tRNA(Thr) + AMP + diphosphate + H(+)</text>
        <dbReference type="Rhea" id="RHEA:24624"/>
        <dbReference type="Rhea" id="RHEA-COMP:9670"/>
        <dbReference type="Rhea" id="RHEA-COMP:9704"/>
        <dbReference type="ChEBI" id="CHEBI:15378"/>
        <dbReference type="ChEBI" id="CHEBI:30616"/>
        <dbReference type="ChEBI" id="CHEBI:33019"/>
        <dbReference type="ChEBI" id="CHEBI:57926"/>
        <dbReference type="ChEBI" id="CHEBI:78442"/>
        <dbReference type="ChEBI" id="CHEBI:78534"/>
        <dbReference type="ChEBI" id="CHEBI:456215"/>
        <dbReference type="EC" id="6.1.1.3"/>
    </reaction>
</comment>
<dbReference type="FunFam" id="3.40.50.800:FF:000019">
    <property type="entry name" value="Threonine--tRNA ligase mitochondrial 1"/>
    <property type="match status" value="1"/>
</dbReference>
<dbReference type="PROSITE" id="PS50862">
    <property type="entry name" value="AA_TRNA_LIGASE_II"/>
    <property type="match status" value="1"/>
</dbReference>
<dbReference type="FunFam" id="3.30.930.10:FF:000019">
    <property type="entry name" value="Threonine--tRNA ligase"/>
    <property type="match status" value="1"/>
</dbReference>
<dbReference type="InterPro" id="IPR006195">
    <property type="entry name" value="aa-tRNA-synth_II"/>
</dbReference>
<proteinExistence type="inferred from homology"/>
<evidence type="ECO:0000256" key="8">
    <source>
        <dbReference type="ARBA" id="ARBA00022917"/>
    </source>
</evidence>
<evidence type="ECO:0000259" key="15">
    <source>
        <dbReference type="PROSITE" id="PS51880"/>
    </source>
</evidence>
<dbReference type="InterPro" id="IPR012675">
    <property type="entry name" value="Beta-grasp_dom_sf"/>
</dbReference>
<dbReference type="InterPro" id="IPR012676">
    <property type="entry name" value="TGS-like"/>
</dbReference>
<feature type="domain" description="TGS" evidence="15">
    <location>
        <begin position="77"/>
        <end position="143"/>
    </location>
</feature>
<dbReference type="GeneID" id="31367975"/>
<name>D3BMT5_HETP5</name>
<evidence type="ECO:0000256" key="9">
    <source>
        <dbReference type="ARBA" id="ARBA00023146"/>
    </source>
</evidence>
<evidence type="ECO:0000256" key="11">
    <source>
        <dbReference type="ARBA" id="ARBA00049515"/>
    </source>
</evidence>
<dbReference type="EMBL" id="ADBJ01000043">
    <property type="protein sequence ID" value="EFA77297.1"/>
    <property type="molecule type" value="Genomic_DNA"/>
</dbReference>
<dbReference type="SUPFAM" id="SSF55681">
    <property type="entry name" value="Class II aaRS and biotin synthetases"/>
    <property type="match status" value="1"/>
</dbReference>
<dbReference type="InterPro" id="IPR036621">
    <property type="entry name" value="Anticodon-bd_dom_sf"/>
</dbReference>
<keyword evidence="6" id="KW-0547">Nucleotide-binding</keyword>
<dbReference type="GO" id="GO:0004829">
    <property type="term" value="F:threonine-tRNA ligase activity"/>
    <property type="evidence" value="ECO:0007669"/>
    <property type="project" value="UniProtKB-EC"/>
</dbReference>
<keyword evidence="5" id="KW-0436">Ligase</keyword>
<evidence type="ECO:0000256" key="10">
    <source>
        <dbReference type="ARBA" id="ARBA00031900"/>
    </source>
</evidence>
<evidence type="ECO:0000256" key="3">
    <source>
        <dbReference type="ARBA" id="ARBA00013163"/>
    </source>
</evidence>
<dbReference type="FunCoup" id="D3BMT5">
    <property type="interactions" value="707"/>
</dbReference>
<keyword evidence="17" id="KW-1185">Reference proteome</keyword>
<dbReference type="PANTHER" id="PTHR11451">
    <property type="entry name" value="THREONINE-TRNA LIGASE"/>
    <property type="match status" value="1"/>
</dbReference>
<dbReference type="InParanoid" id="D3BMT5"/>
<dbReference type="InterPro" id="IPR033728">
    <property type="entry name" value="ThrRS_core"/>
</dbReference>
<dbReference type="PANTHER" id="PTHR11451:SF46">
    <property type="entry name" value="THREONINE--TRNA LIGASE"/>
    <property type="match status" value="1"/>
</dbReference>
<feature type="domain" description="Aminoacyl-transfer RNA synthetases class-II family profile" evidence="14">
    <location>
        <begin position="348"/>
        <end position="614"/>
    </location>
</feature>
<dbReference type="FunFam" id="3.10.20.30:FF:000006">
    <property type="entry name" value="Threonine--tRNA ligase, cytoplasmic"/>
    <property type="match status" value="1"/>
</dbReference>
<evidence type="ECO:0000256" key="4">
    <source>
        <dbReference type="ARBA" id="ARBA00022490"/>
    </source>
</evidence>
<evidence type="ECO:0000256" key="7">
    <source>
        <dbReference type="ARBA" id="ARBA00022840"/>
    </source>
</evidence>
<gene>
    <name evidence="16" type="primary">thrS1</name>
    <name evidence="16" type="ORF">PPL_12508</name>
</gene>
<comment type="similarity">
    <text evidence="2">Belongs to the class-II aminoacyl-tRNA synthetase family.</text>
</comment>
<dbReference type="Pfam" id="PF07973">
    <property type="entry name" value="tRNA_SAD"/>
    <property type="match status" value="1"/>
</dbReference>
<feature type="compositionally biased region" description="Low complexity" evidence="13">
    <location>
        <begin position="24"/>
        <end position="37"/>
    </location>
</feature>
<organism evidence="16 17">
    <name type="scientific">Heterostelium pallidum (strain ATCC 26659 / Pp 5 / PN500)</name>
    <name type="common">Cellular slime mold</name>
    <name type="synonym">Polysphondylium pallidum</name>
    <dbReference type="NCBI Taxonomy" id="670386"/>
    <lineage>
        <taxon>Eukaryota</taxon>
        <taxon>Amoebozoa</taxon>
        <taxon>Evosea</taxon>
        <taxon>Eumycetozoa</taxon>
        <taxon>Dictyostelia</taxon>
        <taxon>Acytosteliales</taxon>
        <taxon>Acytosteliaceae</taxon>
        <taxon>Heterostelium</taxon>
    </lineage>
</organism>
<comment type="subcellular location">
    <subcellularLocation>
        <location evidence="1">Cytoplasm</location>
    </subcellularLocation>
</comment>
<dbReference type="Pfam" id="PF03129">
    <property type="entry name" value="HGTP_anticodon"/>
    <property type="match status" value="1"/>
</dbReference>
<dbReference type="CDD" id="cd00860">
    <property type="entry name" value="ThrRS_anticodon"/>
    <property type="match status" value="1"/>
</dbReference>
<dbReference type="InterPro" id="IPR004154">
    <property type="entry name" value="Anticodon-bd"/>
</dbReference>
<evidence type="ECO:0000313" key="16">
    <source>
        <dbReference type="EMBL" id="EFA77297.1"/>
    </source>
</evidence>
<dbReference type="InterPro" id="IPR045864">
    <property type="entry name" value="aa-tRNA-synth_II/BPL/LPL"/>
</dbReference>
<dbReference type="SUPFAM" id="SSF81271">
    <property type="entry name" value="TGS-like"/>
    <property type="match status" value="1"/>
</dbReference>
<dbReference type="Gene3D" id="3.10.20.30">
    <property type="match status" value="1"/>
</dbReference>
<dbReference type="InterPro" id="IPR012947">
    <property type="entry name" value="tRNA_SAD"/>
</dbReference>
<reference evidence="16 17" key="1">
    <citation type="journal article" date="2011" name="Genome Res.">
        <title>Phylogeny-wide analysis of social amoeba genomes highlights ancient origins for complex intercellular communication.</title>
        <authorList>
            <person name="Heidel A.J."/>
            <person name="Lawal H.M."/>
            <person name="Felder M."/>
            <person name="Schilde C."/>
            <person name="Helps N.R."/>
            <person name="Tunggal B."/>
            <person name="Rivero F."/>
            <person name="John U."/>
            <person name="Schleicher M."/>
            <person name="Eichinger L."/>
            <person name="Platzer M."/>
            <person name="Noegel A.A."/>
            <person name="Schaap P."/>
            <person name="Gloeckner G."/>
        </authorList>
    </citation>
    <scope>NUCLEOTIDE SEQUENCE [LARGE SCALE GENOMIC DNA]</scope>
    <source>
        <strain evidence="17">ATCC 26659 / Pp 5 / PN500</strain>
    </source>
</reference>
<dbReference type="OMA" id="MMNQRLW"/>
<comment type="caution">
    <text evidence="16">The sequence shown here is derived from an EMBL/GenBank/DDBJ whole genome shotgun (WGS) entry which is preliminary data.</text>
</comment>
<dbReference type="SMART" id="SM00863">
    <property type="entry name" value="tRNA_SAD"/>
    <property type="match status" value="1"/>
</dbReference>